<protein>
    <recommendedName>
        <fullName evidence="4">Secreted protein</fullName>
    </recommendedName>
</protein>
<keyword evidence="3" id="KW-1185">Reference proteome</keyword>
<dbReference type="AlphaFoldDB" id="A0A1H5PTT7"/>
<dbReference type="EMBL" id="FNUC01000004">
    <property type="protein sequence ID" value="SEF17206.1"/>
    <property type="molecule type" value="Genomic_DNA"/>
</dbReference>
<evidence type="ECO:0000256" key="1">
    <source>
        <dbReference type="SAM" id="SignalP"/>
    </source>
</evidence>
<evidence type="ECO:0000313" key="3">
    <source>
        <dbReference type="Proteomes" id="UP000181980"/>
    </source>
</evidence>
<evidence type="ECO:0000313" key="2">
    <source>
        <dbReference type="EMBL" id="SEF17206.1"/>
    </source>
</evidence>
<name>A0A1H5PTT7_9ACTN</name>
<sequence length="103" mass="10573">MNKGKAAMLAAVALAGGVVAGGAAASAQAVPPPCGFYEVGGGFLNDDMYNHCGDHPVWVTMVGLGIYNQYTACLAPGVHDLNEIFNNPVLDAYSEGEPCSDPE</sequence>
<feature type="chain" id="PRO_5010278282" description="Secreted protein" evidence="1">
    <location>
        <begin position="30"/>
        <end position="103"/>
    </location>
</feature>
<dbReference type="Proteomes" id="UP000181980">
    <property type="component" value="Unassembled WGS sequence"/>
</dbReference>
<reference evidence="3" key="1">
    <citation type="submission" date="2016-10" db="EMBL/GenBank/DDBJ databases">
        <authorList>
            <person name="Varghese N."/>
            <person name="Submissions S."/>
        </authorList>
    </citation>
    <scope>NUCLEOTIDE SEQUENCE [LARGE SCALE GENOMIC DNA]</scope>
    <source>
        <strain evidence="3">DSM 45237</strain>
    </source>
</reference>
<keyword evidence="1" id="KW-0732">Signal</keyword>
<dbReference type="Pfam" id="PF19882">
    <property type="entry name" value="DUF6355"/>
    <property type="match status" value="1"/>
</dbReference>
<dbReference type="RefSeq" id="WP_069112593.1">
    <property type="nucleotide sequence ID" value="NZ_FNUC01000004.1"/>
</dbReference>
<gene>
    <name evidence="2" type="ORF">SAMN04488561_5752</name>
</gene>
<dbReference type="STRING" id="561176.SAMN04488561_5752"/>
<accession>A0A1H5PTT7</accession>
<feature type="signal peptide" evidence="1">
    <location>
        <begin position="1"/>
        <end position="29"/>
    </location>
</feature>
<organism evidence="2 3">
    <name type="scientific">Jiangella alba</name>
    <dbReference type="NCBI Taxonomy" id="561176"/>
    <lineage>
        <taxon>Bacteria</taxon>
        <taxon>Bacillati</taxon>
        <taxon>Actinomycetota</taxon>
        <taxon>Actinomycetes</taxon>
        <taxon>Jiangellales</taxon>
        <taxon>Jiangellaceae</taxon>
        <taxon>Jiangella</taxon>
    </lineage>
</organism>
<proteinExistence type="predicted"/>
<evidence type="ECO:0008006" key="4">
    <source>
        <dbReference type="Google" id="ProtNLM"/>
    </source>
</evidence>
<dbReference type="OrthoDB" id="5194893at2"/>
<dbReference type="InterPro" id="IPR045935">
    <property type="entry name" value="DUF6355"/>
</dbReference>